<dbReference type="EMBL" id="WNWS01001131">
    <property type="protein sequence ID" value="KAE9962291.1"/>
    <property type="molecule type" value="Genomic_DNA"/>
</dbReference>
<evidence type="ECO:0000259" key="1">
    <source>
        <dbReference type="Pfam" id="PF20209"/>
    </source>
</evidence>
<reference evidence="2 3" key="1">
    <citation type="submission" date="2018-12" db="EMBL/GenBank/DDBJ databases">
        <title>Venturia inaequalis Genome Resource.</title>
        <authorList>
            <person name="Lichtner F.J."/>
        </authorList>
    </citation>
    <scope>NUCLEOTIDE SEQUENCE [LARGE SCALE GENOMIC DNA]</scope>
    <source>
        <strain evidence="2 3">120213</strain>
    </source>
</reference>
<feature type="domain" description="DUF6570" evidence="1">
    <location>
        <begin position="27"/>
        <end position="101"/>
    </location>
</feature>
<name>A0A8H3YLR6_VENIN</name>
<protein>
    <recommendedName>
        <fullName evidence="1">DUF6570 domain-containing protein</fullName>
    </recommendedName>
</protein>
<dbReference type="Pfam" id="PF20209">
    <property type="entry name" value="DUF6570"/>
    <property type="match status" value="1"/>
</dbReference>
<gene>
    <name evidence="2" type="ORF">EG328_000713</name>
</gene>
<accession>A0A8H3YLR6</accession>
<proteinExistence type="predicted"/>
<evidence type="ECO:0000313" key="3">
    <source>
        <dbReference type="Proteomes" id="UP000447873"/>
    </source>
</evidence>
<organism evidence="2 3">
    <name type="scientific">Venturia inaequalis</name>
    <name type="common">Apple scab fungus</name>
    <dbReference type="NCBI Taxonomy" id="5025"/>
    <lineage>
        <taxon>Eukaryota</taxon>
        <taxon>Fungi</taxon>
        <taxon>Dikarya</taxon>
        <taxon>Ascomycota</taxon>
        <taxon>Pezizomycotina</taxon>
        <taxon>Dothideomycetes</taxon>
        <taxon>Pleosporomycetidae</taxon>
        <taxon>Venturiales</taxon>
        <taxon>Venturiaceae</taxon>
        <taxon>Venturia</taxon>
    </lineage>
</organism>
<evidence type="ECO:0000313" key="2">
    <source>
        <dbReference type="EMBL" id="KAE9962291.1"/>
    </source>
</evidence>
<dbReference type="InterPro" id="IPR046700">
    <property type="entry name" value="DUF6570"/>
</dbReference>
<dbReference type="AlphaFoldDB" id="A0A8H3YLR6"/>
<dbReference type="Proteomes" id="UP000447873">
    <property type="component" value="Unassembled WGS sequence"/>
</dbReference>
<comment type="caution">
    <text evidence="2">The sequence shown here is derived from an EMBL/GenBank/DDBJ whole genome shotgun (WGS) entry which is preliminary data.</text>
</comment>
<sequence length="171" mass="19242">MDPGAKPDHLPNLSTVEEMLIARVYTYIFLKDIGAIYDQLPCLLEDCDIVYIRPTNISDDPVLQRQFKKDFRVRQKAIRDWLYWLKENHPGYSDIGINDGIINSLPVDSSIADRIPVLDVEPEALIAPEAPDVVVPDVIVPDVAAPNASAEDDDDDLYRLTAGIVERDARR</sequence>